<feature type="transmembrane region" description="Helical" evidence="1">
    <location>
        <begin position="411"/>
        <end position="433"/>
    </location>
</feature>
<protein>
    <submittedName>
        <fullName evidence="2">Uncharacterized protein</fullName>
    </submittedName>
</protein>
<feature type="transmembrane region" description="Helical" evidence="1">
    <location>
        <begin position="290"/>
        <end position="318"/>
    </location>
</feature>
<name>D1BX18_XYLCX</name>
<reference evidence="3" key="1">
    <citation type="submission" date="2009-11" db="EMBL/GenBank/DDBJ databases">
        <title>The complete chromosome of Xylanimonas cellulosilytica DSM 15894.</title>
        <authorList>
            <consortium name="US DOE Joint Genome Institute (JGI-PGF)"/>
            <person name="Lucas S."/>
            <person name="Copeland A."/>
            <person name="Lapidus A."/>
            <person name="Glavina del Rio T."/>
            <person name="Dalin E."/>
            <person name="Tice H."/>
            <person name="Bruce D."/>
            <person name="Goodwin L."/>
            <person name="Pitluck S."/>
            <person name="Kyrpides N."/>
            <person name="Mavromatis K."/>
            <person name="Ivanova N."/>
            <person name="Mikhailova N."/>
            <person name="Foster B."/>
            <person name="Clum A."/>
            <person name="Brettin T."/>
            <person name="Detter J.C."/>
            <person name="Han C."/>
            <person name="Larimer F."/>
            <person name="Land M."/>
            <person name="Hauser L."/>
            <person name="Markowitz V."/>
            <person name="Cheng J.F."/>
            <person name="Hugenholtz P."/>
            <person name="Woyke T."/>
            <person name="Wu D."/>
            <person name="Gehrich-Schroeter G."/>
            <person name="Schneider S."/>
            <person name="Pukall S.R."/>
            <person name="Klenk H.P."/>
            <person name="Eisen J.A."/>
        </authorList>
    </citation>
    <scope>NUCLEOTIDE SEQUENCE [LARGE SCALE GENOMIC DNA]</scope>
    <source>
        <strain evidence="3">DSM 15894 / CECT 5975 / LMG 20990 / XIL07</strain>
    </source>
</reference>
<dbReference type="InterPro" id="IPR046671">
    <property type="entry name" value="DUF6541"/>
</dbReference>
<feature type="transmembrane region" description="Helical" evidence="1">
    <location>
        <begin position="252"/>
        <end position="270"/>
    </location>
</feature>
<dbReference type="EMBL" id="CP001821">
    <property type="protein sequence ID" value="ACZ31586.1"/>
    <property type="molecule type" value="Genomic_DNA"/>
</dbReference>
<evidence type="ECO:0000313" key="2">
    <source>
        <dbReference type="EMBL" id="ACZ31586.1"/>
    </source>
</evidence>
<feature type="transmembrane region" description="Helical" evidence="1">
    <location>
        <begin position="223"/>
        <end position="240"/>
    </location>
</feature>
<feature type="transmembrane region" description="Helical" evidence="1">
    <location>
        <begin position="339"/>
        <end position="357"/>
    </location>
</feature>
<dbReference type="HOGENOM" id="CLU_017691_2_0_11"/>
<keyword evidence="3" id="KW-1185">Reference proteome</keyword>
<reference evidence="2 3" key="2">
    <citation type="journal article" date="2010" name="Stand. Genomic Sci.">
        <title>Complete genome sequence of Xylanimonas cellulosilytica type strain (XIL07).</title>
        <authorList>
            <person name="Foster B."/>
            <person name="Pukall R."/>
            <person name="Abt B."/>
            <person name="Nolan M."/>
            <person name="Glavina Del Rio T."/>
            <person name="Chen F."/>
            <person name="Lucas S."/>
            <person name="Tice H."/>
            <person name="Pitluck S."/>
            <person name="Cheng J.-F."/>
            <person name="Chertkov O."/>
            <person name="Brettin T."/>
            <person name="Han C."/>
            <person name="Detter J.C."/>
            <person name="Bruce D."/>
            <person name="Goodwin L."/>
            <person name="Ivanova N."/>
            <person name="Mavromatis K."/>
            <person name="Pati A."/>
            <person name="Mikhailova N."/>
            <person name="Chen A."/>
            <person name="Palaniappan K."/>
            <person name="Land M."/>
            <person name="Hauser L."/>
            <person name="Chang Y.-J."/>
            <person name="Jeffries C.D."/>
            <person name="Chain P."/>
            <person name="Rohde M."/>
            <person name="Goeker M."/>
            <person name="Bristow J."/>
            <person name="Eisen J.A."/>
            <person name="Markowitz V."/>
            <person name="Hugenholtz P."/>
            <person name="Kyrpides N.C."/>
            <person name="Klenk H.-P."/>
            <person name="Lapidus A."/>
        </authorList>
    </citation>
    <scope>NUCLEOTIDE SEQUENCE [LARGE SCALE GENOMIC DNA]</scope>
    <source>
        <strain evidence="3">DSM 15894 / CECT 5975 / LMG 20990 / XIL07</strain>
    </source>
</reference>
<dbReference type="KEGG" id="xce:Xcel_2571"/>
<dbReference type="OrthoDB" id="3169698at2"/>
<dbReference type="AlphaFoldDB" id="D1BX18"/>
<feature type="transmembrane region" description="Helical" evidence="1">
    <location>
        <begin position="453"/>
        <end position="474"/>
    </location>
</feature>
<evidence type="ECO:0000313" key="3">
    <source>
        <dbReference type="Proteomes" id="UP000002255"/>
    </source>
</evidence>
<dbReference type="Proteomes" id="UP000002255">
    <property type="component" value="Chromosome"/>
</dbReference>
<dbReference type="STRING" id="446471.Xcel_2571"/>
<accession>D1BX18</accession>
<feature type="transmembrane region" description="Helical" evidence="1">
    <location>
        <begin position="199"/>
        <end position="217"/>
    </location>
</feature>
<feature type="transmembrane region" description="Helical" evidence="1">
    <location>
        <begin position="385"/>
        <end position="404"/>
    </location>
</feature>
<feature type="transmembrane region" description="Helical" evidence="1">
    <location>
        <begin position="486"/>
        <end position="506"/>
    </location>
</feature>
<keyword evidence="1" id="KW-1133">Transmembrane helix</keyword>
<dbReference type="eggNOG" id="COG5617">
    <property type="taxonomic scope" value="Bacteria"/>
</dbReference>
<evidence type="ECO:0000256" key="1">
    <source>
        <dbReference type="SAM" id="Phobius"/>
    </source>
</evidence>
<gene>
    <name evidence="2" type="ordered locus">Xcel_2571</name>
</gene>
<proteinExistence type="predicted"/>
<feature type="transmembrane region" description="Helical" evidence="1">
    <location>
        <begin position="42"/>
        <end position="65"/>
    </location>
</feature>
<dbReference type="RefSeq" id="WP_012879328.1">
    <property type="nucleotide sequence ID" value="NC_013530.1"/>
</dbReference>
<keyword evidence="1" id="KW-0812">Transmembrane</keyword>
<feature type="transmembrane region" description="Helical" evidence="1">
    <location>
        <begin position="12"/>
        <end position="35"/>
    </location>
</feature>
<dbReference type="Pfam" id="PF20176">
    <property type="entry name" value="DUF6541"/>
    <property type="match status" value="1"/>
</dbReference>
<organism evidence="2 3">
    <name type="scientific">Xylanimonas cellulosilytica (strain DSM 15894 / JCM 12276 / CECT 5975 / KCTC 9989 / LMG 20990 / NBRC 107835 / XIL07)</name>
    <dbReference type="NCBI Taxonomy" id="446471"/>
    <lineage>
        <taxon>Bacteria</taxon>
        <taxon>Bacillati</taxon>
        <taxon>Actinomycetota</taxon>
        <taxon>Actinomycetes</taxon>
        <taxon>Micrococcales</taxon>
        <taxon>Promicromonosporaceae</taxon>
        <taxon>Xylanimonas</taxon>
    </lineage>
</organism>
<feature type="transmembrane region" description="Helical" evidence="1">
    <location>
        <begin position="71"/>
        <end position="88"/>
    </location>
</feature>
<keyword evidence="1" id="KW-0472">Membrane</keyword>
<sequence length="657" mass="68439">MNPAPLAVADWIPLIPAVLVAVAVLFAPGLVVVAATTRLRPWSIALAPVVSVAIVGVSGVVWGFLGQRWSLPAVAISTVVVAAIAYALRRVLRADGGSEPAPARAHWLWAAGGLAVGGMITAAQFVRAIGHPSAISQTFDAIFHVNAVQWVLTSGNGSVFGLADFTGNAFYQMGWHQNVALVAQLTGLGIPEAISATNIAIGAVVWPAGCIALVATFFPRAPWLAAAGGIVSAAFGAFPYRLIDFGVLYPNFFSYALLPASLALLVRVLGLPRTEPVATAGERTVRILLLLVAAGGLGFAQPMGLMALVAMAVPLVLWRGGTRVWALFSDGRRPEAVRAGGVVLGVLALVALLWQVARPPEIAAGWPPVQGTGAALGLAFTVSPWSGNVSWVVVILMTAGLIVLCRRPERAWIAGPWAAATVLYVASSAMPVGNGVRMFLSGVFLNDSERTAALLPIGAIVVCALGAETVVRLLRSAAARVPALRAPRLLTVGATAVALVAVYGVAVDNGSTEAAVHSARRTHALTGPLLTTGERTLLERLPELTAPDALIAGNPNTGAALAFALGERDVTEAHGFSTPSDDVLLVARRLDRIDTDPRVCAAIEREGIDYVLDFGDDEVLPWSVAGIDYSGFDDVRPGAHLELVDRAGRAELFRVTC</sequence>